<feature type="transmembrane region" description="Helical" evidence="1">
    <location>
        <begin position="42"/>
        <end position="59"/>
    </location>
</feature>
<keyword evidence="1" id="KW-1133">Transmembrane helix</keyword>
<feature type="transmembrane region" description="Helical" evidence="1">
    <location>
        <begin position="71"/>
        <end position="89"/>
    </location>
</feature>
<dbReference type="Pfam" id="PF10067">
    <property type="entry name" value="DUF2306"/>
    <property type="match status" value="1"/>
</dbReference>
<keyword evidence="1" id="KW-0472">Membrane</keyword>
<feature type="transmembrane region" description="Helical" evidence="1">
    <location>
        <begin position="109"/>
        <end position="126"/>
    </location>
</feature>
<keyword evidence="3" id="KW-1185">Reference proteome</keyword>
<dbReference type="EMBL" id="JACLAU010000002">
    <property type="protein sequence ID" value="MBC2650668.1"/>
    <property type="molecule type" value="Genomic_DNA"/>
</dbReference>
<evidence type="ECO:0000313" key="2">
    <source>
        <dbReference type="EMBL" id="MBC2650668.1"/>
    </source>
</evidence>
<proteinExistence type="predicted"/>
<keyword evidence="1" id="KW-0812">Transmembrane</keyword>
<dbReference type="RefSeq" id="WP_185682084.1">
    <property type="nucleotide sequence ID" value="NZ_JACLAU010000002.1"/>
</dbReference>
<comment type="caution">
    <text evidence="2">The sequence shown here is derived from an EMBL/GenBank/DDBJ whole genome shotgun (WGS) entry which is preliminary data.</text>
</comment>
<feature type="transmembrane region" description="Helical" evidence="1">
    <location>
        <begin position="138"/>
        <end position="160"/>
    </location>
</feature>
<protein>
    <submittedName>
        <fullName evidence="2">DUF2306 domain-containing protein</fullName>
    </submittedName>
</protein>
<gene>
    <name evidence="2" type="ORF">H7F49_03040</name>
</gene>
<sequence>MFADMPPLLLAHLAAALLALPLGLYQVVAPQGTPGHALTGRIYVPAMLVCNLSALATFVPGSARTMAMLPFHILALVSLYSLASGMLALRRWLRDRRPDDLKTHKIQMAYSWLGLLMAGVSQFLVNDRYGIAPDFEPIRFWSSFAAINLALYITGSWWIFSRLLKRQDPVR</sequence>
<reference evidence="2 3" key="1">
    <citation type="submission" date="2020-08" db="EMBL/GenBank/DDBJ databases">
        <title>The genome sequence of Novosphingobium flavum 4Y4.</title>
        <authorList>
            <person name="Liu Y."/>
        </authorList>
    </citation>
    <scope>NUCLEOTIDE SEQUENCE [LARGE SCALE GENOMIC DNA]</scope>
    <source>
        <strain evidence="2 3">4Y4</strain>
    </source>
</reference>
<organism evidence="2 3">
    <name type="scientific">Novosphingobium aerophilum</name>
    <dbReference type="NCBI Taxonomy" id="2839843"/>
    <lineage>
        <taxon>Bacteria</taxon>
        <taxon>Pseudomonadati</taxon>
        <taxon>Pseudomonadota</taxon>
        <taxon>Alphaproteobacteria</taxon>
        <taxon>Sphingomonadales</taxon>
        <taxon>Sphingomonadaceae</taxon>
        <taxon>Novosphingobium</taxon>
    </lineage>
</organism>
<evidence type="ECO:0000256" key="1">
    <source>
        <dbReference type="SAM" id="Phobius"/>
    </source>
</evidence>
<dbReference type="AlphaFoldDB" id="A0A7X1F5F1"/>
<dbReference type="InterPro" id="IPR018750">
    <property type="entry name" value="DUF2306_membrane"/>
</dbReference>
<name>A0A7X1F5F1_9SPHN</name>
<dbReference type="Proteomes" id="UP000520156">
    <property type="component" value="Unassembled WGS sequence"/>
</dbReference>
<accession>A0A7X1F5F1</accession>
<evidence type="ECO:0000313" key="3">
    <source>
        <dbReference type="Proteomes" id="UP000520156"/>
    </source>
</evidence>